<dbReference type="InterPro" id="IPR020456">
    <property type="entry name" value="Acylphosphatase"/>
</dbReference>
<dbReference type="PROSITE" id="PS51160">
    <property type="entry name" value="ACYLPHOSPHATASE_3"/>
    <property type="match status" value="1"/>
</dbReference>
<organism evidence="10 11">
    <name type="scientific">Leifsonia aquatica</name>
    <name type="common">Corynebacterium aquaticum</name>
    <dbReference type="NCBI Taxonomy" id="144185"/>
    <lineage>
        <taxon>Bacteria</taxon>
        <taxon>Bacillati</taxon>
        <taxon>Actinomycetota</taxon>
        <taxon>Actinomycetes</taxon>
        <taxon>Micrococcales</taxon>
        <taxon>Microbacteriaceae</taxon>
        <taxon>Leifsonia</taxon>
    </lineage>
</organism>
<evidence type="ECO:0000259" key="9">
    <source>
        <dbReference type="PROSITE" id="PS51160"/>
    </source>
</evidence>
<evidence type="ECO:0000256" key="6">
    <source>
        <dbReference type="RuleBase" id="RU000553"/>
    </source>
</evidence>
<dbReference type="PANTHER" id="PTHR47268">
    <property type="entry name" value="ACYLPHOSPHATASE"/>
    <property type="match status" value="1"/>
</dbReference>
<dbReference type="Proteomes" id="UP000538196">
    <property type="component" value="Unassembled WGS sequence"/>
</dbReference>
<evidence type="ECO:0000256" key="4">
    <source>
        <dbReference type="ARBA" id="ARBA00047645"/>
    </source>
</evidence>
<dbReference type="EC" id="3.6.1.7" evidence="2 5"/>
<dbReference type="InterPro" id="IPR036046">
    <property type="entry name" value="Acylphosphatase-like_dom_sf"/>
</dbReference>
<proteinExistence type="inferred from homology"/>
<feature type="domain" description="Acylphosphatase-like" evidence="9">
    <location>
        <begin position="3"/>
        <end position="89"/>
    </location>
</feature>
<feature type="active site" evidence="5">
    <location>
        <position position="18"/>
    </location>
</feature>
<evidence type="ECO:0000256" key="3">
    <source>
        <dbReference type="ARBA" id="ARBA00015991"/>
    </source>
</evidence>
<dbReference type="PRINTS" id="PR00112">
    <property type="entry name" value="ACYLPHPHTASE"/>
</dbReference>
<feature type="active site" evidence="5">
    <location>
        <position position="36"/>
    </location>
</feature>
<gene>
    <name evidence="10" type="ORF">FHX33_001854</name>
</gene>
<evidence type="ECO:0000256" key="5">
    <source>
        <dbReference type="PROSITE-ProRule" id="PRU00520"/>
    </source>
</evidence>
<comment type="catalytic activity">
    <reaction evidence="4 5 6">
        <text>an acyl phosphate + H2O = a carboxylate + phosphate + H(+)</text>
        <dbReference type="Rhea" id="RHEA:14965"/>
        <dbReference type="ChEBI" id="CHEBI:15377"/>
        <dbReference type="ChEBI" id="CHEBI:15378"/>
        <dbReference type="ChEBI" id="CHEBI:29067"/>
        <dbReference type="ChEBI" id="CHEBI:43474"/>
        <dbReference type="ChEBI" id="CHEBI:59918"/>
        <dbReference type="EC" id="3.6.1.7"/>
    </reaction>
</comment>
<comment type="similarity">
    <text evidence="1 7">Belongs to the acylphosphatase family.</text>
</comment>
<dbReference type="InterPro" id="IPR017968">
    <property type="entry name" value="Acylphosphatase_CS"/>
</dbReference>
<dbReference type="SUPFAM" id="SSF54975">
    <property type="entry name" value="Acylphosphatase/BLUF domain-like"/>
    <property type="match status" value="1"/>
</dbReference>
<keyword evidence="5 6" id="KW-0378">Hydrolase</keyword>
<dbReference type="RefSeq" id="WP_021764173.1">
    <property type="nucleotide sequence ID" value="NZ_JACHVP010000001.1"/>
</dbReference>
<accession>A0A7W4UW14</accession>
<evidence type="ECO:0000256" key="1">
    <source>
        <dbReference type="ARBA" id="ARBA00005614"/>
    </source>
</evidence>
<comment type="caution">
    <text evidence="10">The sequence shown here is derived from an EMBL/GenBank/DDBJ whole genome shotgun (WGS) entry which is preliminary data.</text>
</comment>
<sequence>MIRKRAIVTGTVQGVGFRWAAREQAQAIGVTGWARNRADGSVEVEVEGEPAAVDRMLAWLREGPPGSEVAGLDVTDTAPDGDDGFRIRQTA</sequence>
<reference evidence="10 11" key="1">
    <citation type="submission" date="2020-08" db="EMBL/GenBank/DDBJ databases">
        <title>Sequencing the genomes of 1000 actinobacteria strains.</title>
        <authorList>
            <person name="Klenk H.-P."/>
        </authorList>
    </citation>
    <scope>NUCLEOTIDE SEQUENCE [LARGE SCALE GENOMIC DNA]</scope>
    <source>
        <strain evidence="10 11">DSM 20146</strain>
    </source>
</reference>
<feature type="region of interest" description="Disordered" evidence="8">
    <location>
        <begin position="67"/>
        <end position="91"/>
    </location>
</feature>
<dbReference type="EMBL" id="JACHVP010000001">
    <property type="protein sequence ID" value="MBB2967122.1"/>
    <property type="molecule type" value="Genomic_DNA"/>
</dbReference>
<dbReference type="Gene3D" id="3.30.70.100">
    <property type="match status" value="1"/>
</dbReference>
<evidence type="ECO:0000256" key="2">
    <source>
        <dbReference type="ARBA" id="ARBA00012150"/>
    </source>
</evidence>
<evidence type="ECO:0000313" key="10">
    <source>
        <dbReference type="EMBL" id="MBB2967122.1"/>
    </source>
</evidence>
<protein>
    <recommendedName>
        <fullName evidence="3 5">Acylphosphatase</fullName>
        <ecNumber evidence="2 5">3.6.1.7</ecNumber>
    </recommendedName>
</protein>
<dbReference type="PANTHER" id="PTHR47268:SF4">
    <property type="entry name" value="ACYLPHOSPHATASE"/>
    <property type="match status" value="1"/>
</dbReference>
<dbReference type="AlphaFoldDB" id="A0A7W4UW14"/>
<dbReference type="PROSITE" id="PS00150">
    <property type="entry name" value="ACYLPHOSPHATASE_1"/>
    <property type="match status" value="1"/>
</dbReference>
<name>A0A7W4UW14_LEIAQ</name>
<dbReference type="InterPro" id="IPR001792">
    <property type="entry name" value="Acylphosphatase-like_dom"/>
</dbReference>
<dbReference type="GO" id="GO:0003998">
    <property type="term" value="F:acylphosphatase activity"/>
    <property type="evidence" value="ECO:0007669"/>
    <property type="project" value="UniProtKB-EC"/>
</dbReference>
<evidence type="ECO:0000256" key="7">
    <source>
        <dbReference type="RuleBase" id="RU004168"/>
    </source>
</evidence>
<keyword evidence="11" id="KW-1185">Reference proteome</keyword>
<dbReference type="Pfam" id="PF00708">
    <property type="entry name" value="Acylphosphatase"/>
    <property type="match status" value="1"/>
</dbReference>
<evidence type="ECO:0000256" key="8">
    <source>
        <dbReference type="SAM" id="MobiDB-lite"/>
    </source>
</evidence>
<dbReference type="PROSITE" id="PS00151">
    <property type="entry name" value="ACYLPHOSPHATASE_2"/>
    <property type="match status" value="1"/>
</dbReference>
<evidence type="ECO:0000313" key="11">
    <source>
        <dbReference type="Proteomes" id="UP000538196"/>
    </source>
</evidence>